<comment type="caution">
    <text evidence="3">The sequence shown here is derived from an EMBL/GenBank/DDBJ whole genome shotgun (WGS) entry which is preliminary data.</text>
</comment>
<name>A0A2U2C4X8_9RHOB</name>
<feature type="region of interest" description="Disordered" evidence="1">
    <location>
        <begin position="1"/>
        <end position="24"/>
    </location>
</feature>
<evidence type="ECO:0000313" key="3">
    <source>
        <dbReference type="EMBL" id="PWE26912.1"/>
    </source>
</evidence>
<evidence type="ECO:0000259" key="2">
    <source>
        <dbReference type="Pfam" id="PF13180"/>
    </source>
</evidence>
<keyword evidence="4" id="KW-1185">Reference proteome</keyword>
<dbReference type="Proteomes" id="UP000244940">
    <property type="component" value="Unassembled WGS sequence"/>
</dbReference>
<evidence type="ECO:0000256" key="1">
    <source>
        <dbReference type="SAM" id="MobiDB-lite"/>
    </source>
</evidence>
<evidence type="ECO:0000313" key="4">
    <source>
        <dbReference type="Proteomes" id="UP000244940"/>
    </source>
</evidence>
<dbReference type="EMBL" id="QEYD01000014">
    <property type="protein sequence ID" value="PWE26912.1"/>
    <property type="molecule type" value="Genomic_DNA"/>
</dbReference>
<dbReference type="Pfam" id="PF13180">
    <property type="entry name" value="PDZ_2"/>
    <property type="match status" value="1"/>
</dbReference>
<dbReference type="RefSeq" id="WP_109534989.1">
    <property type="nucleotide sequence ID" value="NZ_QEYD01000014.1"/>
</dbReference>
<dbReference type="SUPFAM" id="SSF50156">
    <property type="entry name" value="PDZ domain-like"/>
    <property type="match status" value="1"/>
</dbReference>
<reference evidence="3 4" key="1">
    <citation type="submission" date="2018-05" db="EMBL/GenBank/DDBJ databases">
        <title>Pararhodobacter marina sp. nov., isolated from deep-sea water of the Indian Ocean.</title>
        <authorList>
            <person name="Lai Q.Sr."/>
            <person name="Liu X."/>
            <person name="Shao Z."/>
        </authorList>
    </citation>
    <scope>NUCLEOTIDE SEQUENCE [LARGE SCALE GENOMIC DNA]</scope>
    <source>
        <strain evidence="3 4">CIC4N-9</strain>
    </source>
</reference>
<dbReference type="AlphaFoldDB" id="A0A2U2C4X8"/>
<feature type="domain" description="PDZ" evidence="2">
    <location>
        <begin position="20"/>
        <end position="75"/>
    </location>
</feature>
<sequence length="83" mass="8544">MSPPQHDSFGTSISKVCARPGRPPGHLVPGDVIAAIDGRAVRTSEDISDALYAHAPGDRVAISLLRDGSELGTSVVVASPQPD</sequence>
<dbReference type="OrthoDB" id="9812912at2"/>
<dbReference type="GeneID" id="300785040"/>
<accession>A0A2U2C4X8</accession>
<protein>
    <recommendedName>
        <fullName evidence="2">PDZ domain-containing protein</fullName>
    </recommendedName>
</protein>
<dbReference type="InterPro" id="IPR036034">
    <property type="entry name" value="PDZ_sf"/>
</dbReference>
<dbReference type="InterPro" id="IPR001478">
    <property type="entry name" value="PDZ"/>
</dbReference>
<gene>
    <name evidence="3" type="ORF">C4N9_19275</name>
</gene>
<organism evidence="3 4">
    <name type="scientific">Pararhodobacter marinus</name>
    <dbReference type="NCBI Taxonomy" id="2184063"/>
    <lineage>
        <taxon>Bacteria</taxon>
        <taxon>Pseudomonadati</taxon>
        <taxon>Pseudomonadota</taxon>
        <taxon>Alphaproteobacteria</taxon>
        <taxon>Rhodobacterales</taxon>
        <taxon>Paracoccaceae</taxon>
        <taxon>Pararhodobacter</taxon>
    </lineage>
</organism>
<dbReference type="Gene3D" id="2.30.42.10">
    <property type="match status" value="1"/>
</dbReference>
<proteinExistence type="predicted"/>